<dbReference type="SMART" id="SM00267">
    <property type="entry name" value="GGDEF"/>
    <property type="match status" value="1"/>
</dbReference>
<keyword evidence="1" id="KW-0812">Transmembrane</keyword>
<reference evidence="3" key="1">
    <citation type="submission" date="2020-12" db="EMBL/GenBank/DDBJ databases">
        <title>PHA producing bacteria isolated from mangrove.</title>
        <authorList>
            <person name="Zheng W."/>
            <person name="Yu S."/>
            <person name="Huang Y."/>
        </authorList>
    </citation>
    <scope>NUCLEOTIDE SEQUENCE</scope>
    <source>
        <strain evidence="3">GN8-5</strain>
    </source>
</reference>
<gene>
    <name evidence="3" type="ORF">JF543_03155</name>
</gene>
<feature type="transmembrane region" description="Helical" evidence="1">
    <location>
        <begin position="113"/>
        <end position="133"/>
    </location>
</feature>
<dbReference type="InterPro" id="IPR043128">
    <property type="entry name" value="Rev_trsase/Diguanyl_cyclase"/>
</dbReference>
<organism evidence="3 4">
    <name type="scientific">Microbacterium esteraromaticum</name>
    <dbReference type="NCBI Taxonomy" id="57043"/>
    <lineage>
        <taxon>Bacteria</taxon>
        <taxon>Bacillati</taxon>
        <taxon>Actinomycetota</taxon>
        <taxon>Actinomycetes</taxon>
        <taxon>Micrococcales</taxon>
        <taxon>Microbacteriaceae</taxon>
        <taxon>Microbacterium</taxon>
    </lineage>
</organism>
<dbReference type="InterPro" id="IPR050469">
    <property type="entry name" value="Diguanylate_Cyclase"/>
</dbReference>
<feature type="transmembrane region" description="Helical" evidence="1">
    <location>
        <begin position="88"/>
        <end position="107"/>
    </location>
</feature>
<feature type="transmembrane region" description="Helical" evidence="1">
    <location>
        <begin position="58"/>
        <end position="81"/>
    </location>
</feature>
<proteinExistence type="predicted"/>
<dbReference type="Pfam" id="PF00990">
    <property type="entry name" value="GGDEF"/>
    <property type="match status" value="1"/>
</dbReference>
<dbReference type="AlphaFoldDB" id="A0A939IUE9"/>
<dbReference type="PANTHER" id="PTHR45138:SF9">
    <property type="entry name" value="DIGUANYLATE CYCLASE DGCM-RELATED"/>
    <property type="match status" value="1"/>
</dbReference>
<dbReference type="NCBIfam" id="TIGR00254">
    <property type="entry name" value="GGDEF"/>
    <property type="match status" value="1"/>
</dbReference>
<name>A0A939IUE9_9MICO</name>
<feature type="domain" description="GGDEF" evidence="2">
    <location>
        <begin position="229"/>
        <end position="340"/>
    </location>
</feature>
<dbReference type="InterPro" id="IPR000160">
    <property type="entry name" value="GGDEF_dom"/>
</dbReference>
<dbReference type="SUPFAM" id="SSF55073">
    <property type="entry name" value="Nucleotide cyclase"/>
    <property type="match status" value="1"/>
</dbReference>
<dbReference type="RefSeq" id="WP_206550700.1">
    <property type="nucleotide sequence ID" value="NZ_CP063379.1"/>
</dbReference>
<dbReference type="EMBL" id="JAEMWU010000001">
    <property type="protein sequence ID" value="MBN8204954.1"/>
    <property type="molecule type" value="Genomic_DNA"/>
</dbReference>
<evidence type="ECO:0000313" key="4">
    <source>
        <dbReference type="Proteomes" id="UP000664385"/>
    </source>
</evidence>
<dbReference type="Gene3D" id="3.30.70.270">
    <property type="match status" value="1"/>
</dbReference>
<evidence type="ECO:0000256" key="1">
    <source>
        <dbReference type="SAM" id="Phobius"/>
    </source>
</evidence>
<dbReference type="CDD" id="cd01949">
    <property type="entry name" value="GGDEF"/>
    <property type="match status" value="1"/>
</dbReference>
<dbReference type="InterPro" id="IPR029787">
    <property type="entry name" value="Nucleotide_cyclase"/>
</dbReference>
<keyword evidence="1" id="KW-0472">Membrane</keyword>
<dbReference type="PROSITE" id="PS50887">
    <property type="entry name" value="GGDEF"/>
    <property type="match status" value="1"/>
</dbReference>
<feature type="transmembrane region" description="Helical" evidence="1">
    <location>
        <begin position="171"/>
        <end position="191"/>
    </location>
</feature>
<sequence length="340" mass="37457">MDTHRIALPEADEMRWLRSDVMRGMLRRTSTYSIVTAALMLLYSALGLAELFEDDISLFEVVLSCAIFAGGLLFALLVAVGGKELPRWVGLGLVVAHTSVSVYYLGFSDERQNAIAALQEAPIMAMYFSWFYGARLARPGWLIILGLLGAAMLVGPFAGPDADQAPALLGPVNIISAGLFTWLCLEAGLFVRHRVRLESNTDELTGVLNRRGFLGRARGELRRAHRYRRPVSIALIDLDKFKEINDGAGHAAGDDLLKTLTAQWISLSRSSDTVGRLGGDEFALLLPETDEQDARVVLRRMRGLASHPWSWGVVQALPSESVDDVLARADAQMYDRKRSE</sequence>
<dbReference type="Proteomes" id="UP000664385">
    <property type="component" value="Unassembled WGS sequence"/>
</dbReference>
<feature type="transmembrane region" description="Helical" evidence="1">
    <location>
        <begin position="140"/>
        <end position="159"/>
    </location>
</feature>
<keyword evidence="1" id="KW-1133">Transmembrane helix</keyword>
<dbReference type="PANTHER" id="PTHR45138">
    <property type="entry name" value="REGULATORY COMPONENTS OF SENSORY TRANSDUCTION SYSTEM"/>
    <property type="match status" value="1"/>
</dbReference>
<accession>A0A939IUE9</accession>
<feature type="transmembrane region" description="Helical" evidence="1">
    <location>
        <begin position="32"/>
        <end position="52"/>
    </location>
</feature>
<protein>
    <submittedName>
        <fullName evidence="3">GGDEF domain-containing protein</fullName>
    </submittedName>
</protein>
<dbReference type="GO" id="GO:0052621">
    <property type="term" value="F:diguanylate cyclase activity"/>
    <property type="evidence" value="ECO:0007669"/>
    <property type="project" value="TreeGrafter"/>
</dbReference>
<comment type="caution">
    <text evidence="3">The sequence shown here is derived from an EMBL/GenBank/DDBJ whole genome shotgun (WGS) entry which is preliminary data.</text>
</comment>
<evidence type="ECO:0000313" key="3">
    <source>
        <dbReference type="EMBL" id="MBN8204954.1"/>
    </source>
</evidence>
<evidence type="ECO:0000259" key="2">
    <source>
        <dbReference type="PROSITE" id="PS50887"/>
    </source>
</evidence>